<proteinExistence type="inferred from homology"/>
<keyword evidence="2" id="KW-0560">Oxidoreductase</keyword>
<dbReference type="GO" id="GO:0016491">
    <property type="term" value="F:oxidoreductase activity"/>
    <property type="evidence" value="ECO:0007669"/>
    <property type="project" value="UniProtKB-KW"/>
</dbReference>
<dbReference type="PROSITE" id="PS00061">
    <property type="entry name" value="ADH_SHORT"/>
    <property type="match status" value="1"/>
</dbReference>
<dbReference type="SUPFAM" id="SSF51735">
    <property type="entry name" value="NAD(P)-binding Rossmann-fold domains"/>
    <property type="match status" value="1"/>
</dbReference>
<protein>
    <submittedName>
        <fullName evidence="4">SDR family oxidoreductase</fullName>
    </submittedName>
</protein>
<dbReference type="InterPro" id="IPR036291">
    <property type="entry name" value="NAD(P)-bd_dom_sf"/>
</dbReference>
<dbReference type="Proteomes" id="UP000311469">
    <property type="component" value="Chromosome cSF2"/>
</dbReference>
<accession>A0A5B8CMM7</accession>
<dbReference type="PRINTS" id="PR00080">
    <property type="entry name" value="SDRFAMILY"/>
</dbReference>
<dbReference type="FunFam" id="3.40.50.720:FF:000084">
    <property type="entry name" value="Short-chain dehydrogenase reductase"/>
    <property type="match status" value="1"/>
</dbReference>
<dbReference type="PANTHER" id="PTHR24321">
    <property type="entry name" value="DEHYDROGENASES, SHORT CHAIN"/>
    <property type="match status" value="1"/>
</dbReference>
<evidence type="ECO:0000313" key="5">
    <source>
        <dbReference type="Proteomes" id="UP000311469"/>
    </source>
</evidence>
<dbReference type="KEGG" id="sufl:FIL70_22270"/>
<evidence type="ECO:0000256" key="2">
    <source>
        <dbReference type="ARBA" id="ARBA00023002"/>
    </source>
</evidence>
<dbReference type="NCBIfam" id="NF005559">
    <property type="entry name" value="PRK07231.1"/>
    <property type="match status" value="1"/>
</dbReference>
<comment type="catalytic activity">
    <reaction evidence="3">
        <text>2,5-dichlorocyclohexa-2,5-dien-1,4-diol + NAD(+) = 2,5-dichlorohydroquinone + NADH + H(+)</text>
        <dbReference type="Rhea" id="RHEA:15741"/>
        <dbReference type="ChEBI" id="CHEBI:15378"/>
        <dbReference type="ChEBI" id="CHEBI:27545"/>
        <dbReference type="ChEBI" id="CHEBI:28975"/>
        <dbReference type="ChEBI" id="CHEBI:57540"/>
        <dbReference type="ChEBI" id="CHEBI:57945"/>
    </reaction>
</comment>
<dbReference type="PRINTS" id="PR00081">
    <property type="entry name" value="GDHRDH"/>
</dbReference>
<evidence type="ECO:0000313" key="4">
    <source>
        <dbReference type="EMBL" id="QDC39886.1"/>
    </source>
</evidence>
<evidence type="ECO:0000256" key="3">
    <source>
        <dbReference type="ARBA" id="ARBA00051383"/>
    </source>
</evidence>
<comment type="similarity">
    <text evidence="1">Belongs to the short-chain dehydrogenases/reductases (SDR) family.</text>
</comment>
<dbReference type="AlphaFoldDB" id="A0A5B8CMM7"/>
<dbReference type="InterPro" id="IPR020904">
    <property type="entry name" value="Sc_DH/Rdtase_CS"/>
</dbReference>
<dbReference type="Gene3D" id="3.40.50.720">
    <property type="entry name" value="NAD(P)-binding Rossmann-like Domain"/>
    <property type="match status" value="1"/>
</dbReference>
<sequence length="345" mass="36700">MVGIHPSGGGRQGLFQRSSAHDNRQFIRTIVLYIWRISVHLHIRDGIPSNIDHLHGHIINLVKYHRVERAVQPILADKVAVVTGGASGIGKATAELLATQGAAVVIADLDEGNARSAAGAIAAAGGQALALRVDMRDEAQVRMMVDETVARFGGVDLLDNTVSYNAPDQTGADGEIHEMDVAIWNRALEVNLRGPMLAAKYCIPQMLKRGGGAIVNISSTAGILSLGSVPAYAASKAAVHSLSQSIATAYGKRGIRCNTIAPGFIDTPTTRNMGDRFFQMTLDNNVLPYLGRPDDIAQAALFLLSDAARYITGQLLAVDGGQTIHLPVVADMWRMTAGKPLIETA</sequence>
<dbReference type="CDD" id="cd05233">
    <property type="entry name" value="SDR_c"/>
    <property type="match status" value="1"/>
</dbReference>
<gene>
    <name evidence="4" type="ORF">FIL70_22270</name>
</gene>
<dbReference type="EMBL" id="CP041017">
    <property type="protein sequence ID" value="QDC39886.1"/>
    <property type="molecule type" value="Genomic_DNA"/>
</dbReference>
<evidence type="ECO:0000256" key="1">
    <source>
        <dbReference type="ARBA" id="ARBA00006484"/>
    </source>
</evidence>
<dbReference type="Pfam" id="PF13561">
    <property type="entry name" value="adh_short_C2"/>
    <property type="match status" value="1"/>
</dbReference>
<dbReference type="PANTHER" id="PTHR24321:SF14">
    <property type="entry name" value="SHORT-CHAIN TYPE DEHYDROGENASE_REDUCTASE BLR2146-RELATED"/>
    <property type="match status" value="1"/>
</dbReference>
<organism evidence="4 5">
    <name type="scientific">Sphingobium fuliginis ATCC 27551</name>
    <dbReference type="NCBI Taxonomy" id="1208342"/>
    <lineage>
        <taxon>Bacteria</taxon>
        <taxon>Pseudomonadati</taxon>
        <taxon>Pseudomonadota</taxon>
        <taxon>Alphaproteobacteria</taxon>
        <taxon>Sphingomonadales</taxon>
        <taxon>Sphingomonadaceae</taxon>
        <taxon>Sphingobium</taxon>
    </lineage>
</organism>
<name>A0A5B8CMM7_SPHSA</name>
<reference evidence="4 5" key="1">
    <citation type="submission" date="2019-06" db="EMBL/GenBank/DDBJ databases">
        <title>Genome organization and adaptive potential of archetypical organophosphate degarding Sphingobium fuliginis ATCC 27551.</title>
        <authorList>
            <person name="Sarwar A."/>
            <person name="Parthasarathy S."/>
            <person name="Singh C."/>
            <person name="Siddavattam D."/>
        </authorList>
    </citation>
    <scope>NUCLEOTIDE SEQUENCE [LARGE SCALE GENOMIC DNA]</scope>
    <source>
        <strain evidence="4 5">ATCC 27551</strain>
    </source>
</reference>
<dbReference type="InterPro" id="IPR002347">
    <property type="entry name" value="SDR_fam"/>
</dbReference>